<keyword evidence="7" id="KW-0998">Cell outer membrane</keyword>
<evidence type="ECO:0000256" key="5">
    <source>
        <dbReference type="ARBA" id="ARBA00022692"/>
    </source>
</evidence>
<evidence type="ECO:0000256" key="4">
    <source>
        <dbReference type="ARBA" id="ARBA00022452"/>
    </source>
</evidence>
<dbReference type="InterPro" id="IPR003423">
    <property type="entry name" value="OMP_efflux"/>
</dbReference>
<name>A0ABW5K739_9FLAO</name>
<comment type="similarity">
    <text evidence="2">Belongs to the outer membrane factor (OMF) (TC 1.B.17) family.</text>
</comment>
<keyword evidence="5" id="KW-0812">Transmembrane</keyword>
<comment type="subcellular location">
    <subcellularLocation>
        <location evidence="1">Cell outer membrane</location>
    </subcellularLocation>
</comment>
<comment type="caution">
    <text evidence="9">The sequence shown here is derived from an EMBL/GenBank/DDBJ whole genome shotgun (WGS) entry which is preliminary data.</text>
</comment>
<dbReference type="Gene3D" id="1.20.1600.10">
    <property type="entry name" value="Outer membrane efflux proteins (OEP)"/>
    <property type="match status" value="1"/>
</dbReference>
<dbReference type="Proteomes" id="UP001597467">
    <property type="component" value="Unassembled WGS sequence"/>
</dbReference>
<dbReference type="EMBL" id="JBHULM010000011">
    <property type="protein sequence ID" value="MFD2543546.1"/>
    <property type="molecule type" value="Genomic_DNA"/>
</dbReference>
<keyword evidence="3" id="KW-0813">Transport</keyword>
<evidence type="ECO:0000256" key="1">
    <source>
        <dbReference type="ARBA" id="ARBA00004442"/>
    </source>
</evidence>
<reference evidence="10" key="1">
    <citation type="journal article" date="2019" name="Int. J. Syst. Evol. Microbiol.">
        <title>The Global Catalogue of Microorganisms (GCM) 10K type strain sequencing project: providing services to taxonomists for standard genome sequencing and annotation.</title>
        <authorList>
            <consortium name="The Broad Institute Genomics Platform"/>
            <consortium name="The Broad Institute Genome Sequencing Center for Infectious Disease"/>
            <person name="Wu L."/>
            <person name="Ma J."/>
        </authorList>
    </citation>
    <scope>NUCLEOTIDE SEQUENCE [LARGE SCALE GENOMIC DNA]</scope>
    <source>
        <strain evidence="10">KCTC 42808</strain>
    </source>
</reference>
<evidence type="ECO:0000313" key="10">
    <source>
        <dbReference type="Proteomes" id="UP001597467"/>
    </source>
</evidence>
<evidence type="ECO:0000256" key="8">
    <source>
        <dbReference type="SAM" id="SignalP"/>
    </source>
</evidence>
<keyword evidence="8" id="KW-0732">Signal</keyword>
<organism evidence="9 10">
    <name type="scientific">Lacinutrix gracilariae</name>
    <dbReference type="NCBI Taxonomy" id="1747198"/>
    <lineage>
        <taxon>Bacteria</taxon>
        <taxon>Pseudomonadati</taxon>
        <taxon>Bacteroidota</taxon>
        <taxon>Flavobacteriia</taxon>
        <taxon>Flavobacteriales</taxon>
        <taxon>Flavobacteriaceae</taxon>
        <taxon>Lacinutrix</taxon>
    </lineage>
</organism>
<evidence type="ECO:0000313" key="9">
    <source>
        <dbReference type="EMBL" id="MFD2543546.1"/>
    </source>
</evidence>
<dbReference type="PANTHER" id="PTHR30026">
    <property type="entry name" value="OUTER MEMBRANE PROTEIN TOLC"/>
    <property type="match status" value="1"/>
</dbReference>
<sequence length="463" mass="52994">MKKRLTLFLLCFSSMLFAQEDLSVLRFDEYLAFVKKYHPIAKQAQLVISESEAKLLKARGAFDPKLALDYNRKKFKGTEYYDKLNTSFKIPTWYGIELKANFEEADGVYLNPESTLPEDGLYSAGISFSVAQGLLINKRMASLKQAKLFKQQAEADRDIIVNNILFEASLVYFNWLKAYNEVNLYQEFLANAQVRFNGIKQNVEVGESAAIDAVEARIVVNERALLHEKAKVKFMKATLELSNYLWLENNIPVELQDNVIPNVNSEASIDDSLNISELALYDFDVEMHPKVQSLSYKYESLKIEKRLKANMLLPKIDLQYNFLSQTPEATNSFNTANYKSGVTMLFPLFLRKERGDLKLAKLKMKNTSLDISLSKLSIKNKVDAIKNELQSYVVQNDLTAKMIQDYQQLVAAEERKFTLGESSLFLVNARERKLMDARLKAILLENSFFETKAKLFNNLAVSI</sequence>
<evidence type="ECO:0000256" key="3">
    <source>
        <dbReference type="ARBA" id="ARBA00022448"/>
    </source>
</evidence>
<dbReference type="RefSeq" id="WP_379905529.1">
    <property type="nucleotide sequence ID" value="NZ_JBHULM010000011.1"/>
</dbReference>
<accession>A0ABW5K739</accession>
<feature type="signal peptide" evidence="8">
    <location>
        <begin position="1"/>
        <end position="18"/>
    </location>
</feature>
<dbReference type="PANTHER" id="PTHR30026:SF20">
    <property type="entry name" value="OUTER MEMBRANE PROTEIN TOLC"/>
    <property type="match status" value="1"/>
</dbReference>
<evidence type="ECO:0000256" key="6">
    <source>
        <dbReference type="ARBA" id="ARBA00023136"/>
    </source>
</evidence>
<keyword evidence="4" id="KW-1134">Transmembrane beta strand</keyword>
<keyword evidence="10" id="KW-1185">Reference proteome</keyword>
<dbReference type="SUPFAM" id="SSF56954">
    <property type="entry name" value="Outer membrane efflux proteins (OEP)"/>
    <property type="match status" value="1"/>
</dbReference>
<feature type="chain" id="PRO_5045733496" evidence="8">
    <location>
        <begin position="19"/>
        <end position="463"/>
    </location>
</feature>
<dbReference type="InterPro" id="IPR051906">
    <property type="entry name" value="TolC-like"/>
</dbReference>
<gene>
    <name evidence="9" type="ORF">ACFSSB_14535</name>
</gene>
<dbReference type="Pfam" id="PF02321">
    <property type="entry name" value="OEP"/>
    <property type="match status" value="1"/>
</dbReference>
<proteinExistence type="inferred from homology"/>
<evidence type="ECO:0000256" key="7">
    <source>
        <dbReference type="ARBA" id="ARBA00023237"/>
    </source>
</evidence>
<keyword evidence="6" id="KW-0472">Membrane</keyword>
<protein>
    <submittedName>
        <fullName evidence="9">TolC family protein</fullName>
    </submittedName>
</protein>
<evidence type="ECO:0000256" key="2">
    <source>
        <dbReference type="ARBA" id="ARBA00007613"/>
    </source>
</evidence>